<dbReference type="KEGG" id="soy:115875337"/>
<evidence type="ECO:0000313" key="2">
    <source>
        <dbReference type="Proteomes" id="UP000504635"/>
    </source>
</evidence>
<gene>
    <name evidence="3" type="primary">LOC115875337</name>
</gene>
<feature type="compositionally biased region" description="Polar residues" evidence="1">
    <location>
        <begin position="208"/>
        <end position="220"/>
    </location>
</feature>
<protein>
    <submittedName>
        <fullName evidence="3">Uncharacterized protein LOC115875337</fullName>
    </submittedName>
</protein>
<proteinExistence type="predicted"/>
<dbReference type="OrthoDB" id="6759261at2759"/>
<dbReference type="AlphaFoldDB" id="A0A6J2X619"/>
<reference evidence="3" key="1">
    <citation type="submission" date="2025-08" db="UniProtKB">
        <authorList>
            <consortium name="RefSeq"/>
        </authorList>
    </citation>
    <scope>IDENTIFICATION</scope>
    <source>
        <tissue evidence="3">Gonads</tissue>
    </source>
</reference>
<evidence type="ECO:0000256" key="1">
    <source>
        <dbReference type="SAM" id="MobiDB-lite"/>
    </source>
</evidence>
<dbReference type="GeneID" id="115875337"/>
<evidence type="ECO:0000313" key="3">
    <source>
        <dbReference type="RefSeq" id="XP_030746621.1"/>
    </source>
</evidence>
<accession>A0A6J2X619</accession>
<keyword evidence="2" id="KW-1185">Reference proteome</keyword>
<dbReference type="Proteomes" id="UP000504635">
    <property type="component" value="Unplaced"/>
</dbReference>
<organism evidence="2 3">
    <name type="scientific">Sitophilus oryzae</name>
    <name type="common">Rice weevil</name>
    <name type="synonym">Curculio oryzae</name>
    <dbReference type="NCBI Taxonomy" id="7048"/>
    <lineage>
        <taxon>Eukaryota</taxon>
        <taxon>Metazoa</taxon>
        <taxon>Ecdysozoa</taxon>
        <taxon>Arthropoda</taxon>
        <taxon>Hexapoda</taxon>
        <taxon>Insecta</taxon>
        <taxon>Pterygota</taxon>
        <taxon>Neoptera</taxon>
        <taxon>Endopterygota</taxon>
        <taxon>Coleoptera</taxon>
        <taxon>Polyphaga</taxon>
        <taxon>Cucujiformia</taxon>
        <taxon>Curculionidae</taxon>
        <taxon>Dryophthorinae</taxon>
        <taxon>Sitophilus</taxon>
    </lineage>
</organism>
<sequence>MLPVTANVPLALGSVIVRRLIDSYTGRLPLAIAAAQTVPSTSTIALFSGALFCLYHQLRKGTLVKIGVGKTISSLIKNSRHTIQRRIKNKSWFLRNVDACRRKCTEAMHKIACHSKDSIEEMPDETGVLTDTSSLPTLKHNIINQSRPYHGSSKHQHPDNPIENLYRNQSFNNRKICPRNNEYVQSKKQQPAAKALNRPITRNFVKSNIADNSGDCTTRLSPKIRKKDNDDNDKQRSRRALINREEEVTQSTIPQSKMTTRIAKQYSEKNSRLTKIQKITRKTRSGRVYAYRL</sequence>
<dbReference type="InParanoid" id="A0A6J2X619"/>
<name>A0A6J2X619_SITOR</name>
<dbReference type="RefSeq" id="XP_030746621.1">
    <property type="nucleotide sequence ID" value="XM_030890761.1"/>
</dbReference>
<feature type="region of interest" description="Disordered" evidence="1">
    <location>
        <begin position="208"/>
        <end position="250"/>
    </location>
</feature>